<evidence type="ECO:0000313" key="4">
    <source>
        <dbReference type="EMBL" id="MBL3679511.1"/>
    </source>
</evidence>
<feature type="region of interest" description="Disordered" evidence="1">
    <location>
        <begin position="480"/>
        <end position="511"/>
    </location>
</feature>
<evidence type="ECO:0000256" key="1">
    <source>
        <dbReference type="SAM" id="MobiDB-lite"/>
    </source>
</evidence>
<keyword evidence="5" id="KW-1185">Reference proteome</keyword>
<name>A0ABS1SG24_9MICO</name>
<feature type="transmembrane region" description="Helical" evidence="2">
    <location>
        <begin position="432"/>
        <end position="452"/>
    </location>
</feature>
<sequence length="511" mass="52473">MNKPTRRLSAALATAVIAGAALLAVPATAHATDLDCESGRIVAPVSTGLTVYDMDGRTPLGSLTAPVCAVTGEATAPPVVNTAQPSFEVEYKGKRGLIEDFQVAAYPSVTLEQLDAFFAIPTSEEMPENWVGKLGGASSGIFALPAASGPFSDGPLETGMAEGTVYRSTGDLDLGTVGQSALAGTVSWQPIEHRGVVAWMASEFLVPLPTVDDRFAEIEIDGAGYTLYADPTDASPERHVDAGETFETTRAVAGWALTSDGEWLRAPSDAQPIDTEKAGAAWAKVKEKAGSAWDSTKEKASDLTSTARDKVAEKKASSKALTFGAMVTSTILSGIAAVLAILSLTVRRARGLALTTPAGIARTAIAFVAAPASLALSIAAVSTAPFVWVWQPILASAVALFSVATLYVYAARLRGGHAHESQEALVAGLRSPVAIGAGALTAALTLGASALAGLAWPAYVVAVLGSIAAYAGLALTVKRPPESTDTDAEQADTPDSEPDEAPAEAEPVEAE</sequence>
<keyword evidence="2" id="KW-1133">Transmembrane helix</keyword>
<protein>
    <submittedName>
        <fullName evidence="4">Uncharacterized protein</fullName>
    </submittedName>
</protein>
<feature type="transmembrane region" description="Helical" evidence="2">
    <location>
        <begin position="393"/>
        <end position="411"/>
    </location>
</feature>
<dbReference type="RefSeq" id="WP_202344770.1">
    <property type="nucleotide sequence ID" value="NZ_BAAAPI010000006.1"/>
</dbReference>
<evidence type="ECO:0000256" key="3">
    <source>
        <dbReference type="SAM" id="SignalP"/>
    </source>
</evidence>
<gene>
    <name evidence="4" type="ORF">D3230_09455</name>
</gene>
<keyword evidence="2" id="KW-0812">Transmembrane</keyword>
<evidence type="ECO:0000256" key="2">
    <source>
        <dbReference type="SAM" id="Phobius"/>
    </source>
</evidence>
<keyword evidence="3" id="KW-0732">Signal</keyword>
<feature type="transmembrane region" description="Helical" evidence="2">
    <location>
        <begin position="364"/>
        <end position="387"/>
    </location>
</feature>
<comment type="caution">
    <text evidence="4">The sequence shown here is derived from an EMBL/GenBank/DDBJ whole genome shotgun (WGS) entry which is preliminary data.</text>
</comment>
<dbReference type="Proteomes" id="UP001645859">
    <property type="component" value="Unassembled WGS sequence"/>
</dbReference>
<reference evidence="4 5" key="1">
    <citation type="submission" date="2018-09" db="EMBL/GenBank/DDBJ databases">
        <title>Comparative genomics of Leucobacter spp.</title>
        <authorList>
            <person name="Reis A.C."/>
            <person name="Kolvenbach B.A."/>
            <person name="Corvini P.F.X."/>
            <person name="Nunes O.C."/>
        </authorList>
    </citation>
    <scope>NUCLEOTIDE SEQUENCE [LARGE SCALE GENOMIC DNA]</scope>
    <source>
        <strain evidence="4 5">TAN 31504</strain>
    </source>
</reference>
<feature type="transmembrane region" description="Helical" evidence="2">
    <location>
        <begin position="320"/>
        <end position="344"/>
    </location>
</feature>
<dbReference type="EMBL" id="QYAC01000004">
    <property type="protein sequence ID" value="MBL3679511.1"/>
    <property type="molecule type" value="Genomic_DNA"/>
</dbReference>
<feature type="chain" id="PRO_5046426461" evidence="3">
    <location>
        <begin position="32"/>
        <end position="511"/>
    </location>
</feature>
<keyword evidence="2" id="KW-0472">Membrane</keyword>
<accession>A0ABS1SG24</accession>
<feature type="compositionally biased region" description="Acidic residues" evidence="1">
    <location>
        <begin position="484"/>
        <end position="511"/>
    </location>
</feature>
<evidence type="ECO:0000313" key="5">
    <source>
        <dbReference type="Proteomes" id="UP001645859"/>
    </source>
</evidence>
<feature type="signal peptide" evidence="3">
    <location>
        <begin position="1"/>
        <end position="31"/>
    </location>
</feature>
<proteinExistence type="predicted"/>
<feature type="transmembrane region" description="Helical" evidence="2">
    <location>
        <begin position="458"/>
        <end position="477"/>
    </location>
</feature>
<organism evidence="4 5">
    <name type="scientific">Leucobacter chromiireducens subsp. solipictus</name>
    <dbReference type="NCBI Taxonomy" id="398235"/>
    <lineage>
        <taxon>Bacteria</taxon>
        <taxon>Bacillati</taxon>
        <taxon>Actinomycetota</taxon>
        <taxon>Actinomycetes</taxon>
        <taxon>Micrococcales</taxon>
        <taxon>Microbacteriaceae</taxon>
        <taxon>Leucobacter</taxon>
    </lineage>
</organism>